<evidence type="ECO:0000256" key="1">
    <source>
        <dbReference type="ARBA" id="ARBA00001946"/>
    </source>
</evidence>
<evidence type="ECO:0000313" key="5">
    <source>
        <dbReference type="Proteomes" id="UP000604473"/>
    </source>
</evidence>
<comment type="caution">
    <text evidence="4">The sequence shown here is derived from an EMBL/GenBank/DDBJ whole genome shotgun (WGS) entry which is preliminary data.</text>
</comment>
<dbReference type="InterPro" id="IPR040442">
    <property type="entry name" value="Pyrv_kinase-like_dom_sf"/>
</dbReference>
<gene>
    <name evidence="4" type="ORF">JMM60_11230</name>
</gene>
<dbReference type="PANTHER" id="PTHR32308:SF10">
    <property type="entry name" value="CITRATE LYASE SUBUNIT BETA"/>
    <property type="match status" value="1"/>
</dbReference>
<dbReference type="SUPFAM" id="SSF51621">
    <property type="entry name" value="Phosphoenolpyruvate/pyruvate domain"/>
    <property type="match status" value="1"/>
</dbReference>
<evidence type="ECO:0000313" key="4">
    <source>
        <dbReference type="EMBL" id="MBL3609362.1"/>
    </source>
</evidence>
<dbReference type="EMBL" id="JAESJJ010000013">
    <property type="protein sequence ID" value="MBL3609362.1"/>
    <property type="molecule type" value="Genomic_DNA"/>
</dbReference>
<proteinExistence type="predicted"/>
<comment type="cofactor">
    <cofactor evidence="1">
        <name>Mg(2+)</name>
        <dbReference type="ChEBI" id="CHEBI:18420"/>
    </cofactor>
</comment>
<keyword evidence="3" id="KW-0460">Magnesium</keyword>
<dbReference type="PANTHER" id="PTHR32308">
    <property type="entry name" value="LYASE BETA SUBUNIT, PUTATIVE (AFU_ORTHOLOGUE AFUA_4G13030)-RELATED"/>
    <property type="match status" value="1"/>
</dbReference>
<reference evidence="4 5" key="1">
    <citation type="submission" date="2021-01" db="EMBL/GenBank/DDBJ databases">
        <title>Draft genomes of Rhodovulum sulfidophilum.</title>
        <authorList>
            <person name="Guzman M.S."/>
        </authorList>
    </citation>
    <scope>NUCLEOTIDE SEQUENCE [LARGE SCALE GENOMIC DNA]</scope>
    <source>
        <strain evidence="4 5">AB35</strain>
    </source>
</reference>
<dbReference type="RefSeq" id="WP_202249314.1">
    <property type="nucleotide sequence ID" value="NZ_JAESJJ010000013.1"/>
</dbReference>
<dbReference type="InterPro" id="IPR015813">
    <property type="entry name" value="Pyrv/PenolPyrv_kinase-like_dom"/>
</dbReference>
<evidence type="ECO:0000256" key="3">
    <source>
        <dbReference type="ARBA" id="ARBA00022842"/>
    </source>
</evidence>
<dbReference type="Gene3D" id="3.20.20.60">
    <property type="entry name" value="Phosphoenolpyruvate-binding domains"/>
    <property type="match status" value="1"/>
</dbReference>
<evidence type="ECO:0008006" key="6">
    <source>
        <dbReference type="Google" id="ProtNLM"/>
    </source>
</evidence>
<keyword evidence="5" id="KW-1185">Reference proteome</keyword>
<accession>A0ABS1RTF2</accession>
<sequence>MCKNTDLARYPLVTQLAFGSVDYCADLGCARSELLLASCLAGIAPPLDGVTTDLTDPGVLAEDACHARQLGMGDKMCIPPAQVAAVRMALHPTDAEVDWARRVMAAGDGAVTLDGEMVDTPVRLRAAAVLRSLSTGEPR</sequence>
<keyword evidence="2" id="KW-0479">Metal-binding</keyword>
<evidence type="ECO:0000256" key="2">
    <source>
        <dbReference type="ARBA" id="ARBA00022723"/>
    </source>
</evidence>
<organism evidence="4 5">
    <name type="scientific">Rhodovulum sulfidophilum</name>
    <name type="common">Rhodobacter sulfidophilus</name>
    <dbReference type="NCBI Taxonomy" id="35806"/>
    <lineage>
        <taxon>Bacteria</taxon>
        <taxon>Pseudomonadati</taxon>
        <taxon>Pseudomonadota</taxon>
        <taxon>Alphaproteobacteria</taxon>
        <taxon>Rhodobacterales</taxon>
        <taxon>Paracoccaceae</taxon>
        <taxon>Rhodovulum</taxon>
    </lineage>
</organism>
<name>A0ABS1RTF2_RHOSU</name>
<dbReference type="Proteomes" id="UP000604473">
    <property type="component" value="Unassembled WGS sequence"/>
</dbReference>
<protein>
    <recommendedName>
        <fullName evidence="6">HpcH/HpaI aldolase/citrate lyase domain-containing protein</fullName>
    </recommendedName>
</protein>